<dbReference type="AlphaFoldDB" id="A0A419R360"/>
<gene>
    <name evidence="3" type="ORF">D6858_05980</name>
</gene>
<proteinExistence type="predicted"/>
<feature type="chain" id="PRO_5019162733" evidence="2">
    <location>
        <begin position="27"/>
        <end position="369"/>
    </location>
</feature>
<dbReference type="RefSeq" id="WP_120108264.1">
    <property type="nucleotide sequence ID" value="NZ_RAHJ01000017.1"/>
</dbReference>
<dbReference type="Proteomes" id="UP000284322">
    <property type="component" value="Unassembled WGS sequence"/>
</dbReference>
<protein>
    <submittedName>
        <fullName evidence="3">Uncharacterized protein</fullName>
    </submittedName>
</protein>
<accession>A0A419R360</accession>
<dbReference type="EMBL" id="RAHJ01000017">
    <property type="protein sequence ID" value="RJX68566.1"/>
    <property type="molecule type" value="Genomic_DNA"/>
</dbReference>
<evidence type="ECO:0000256" key="1">
    <source>
        <dbReference type="SAM" id="MobiDB-lite"/>
    </source>
</evidence>
<reference evidence="3 4" key="1">
    <citation type="submission" date="2018-09" db="EMBL/GenBank/DDBJ databases">
        <title>Altererythrobacter sp.Ery1 and Ery12, the genome sequencing of novel strains in genus Alterythrobacter.</title>
        <authorList>
            <person name="Cheng H."/>
            <person name="Wu Y.-H."/>
            <person name="Fang C."/>
            <person name="Xu X.-W."/>
        </authorList>
    </citation>
    <scope>NUCLEOTIDE SEQUENCE [LARGE SCALE GENOMIC DNA]</scope>
    <source>
        <strain evidence="3 4">Ery12</strain>
    </source>
</reference>
<keyword evidence="4" id="KW-1185">Reference proteome</keyword>
<evidence type="ECO:0000313" key="3">
    <source>
        <dbReference type="EMBL" id="RJX68566.1"/>
    </source>
</evidence>
<feature type="compositionally biased region" description="Basic and acidic residues" evidence="1">
    <location>
        <begin position="147"/>
        <end position="157"/>
    </location>
</feature>
<feature type="signal peptide" evidence="2">
    <location>
        <begin position="1"/>
        <end position="26"/>
    </location>
</feature>
<keyword evidence="2" id="KW-0732">Signal</keyword>
<feature type="region of interest" description="Disordered" evidence="1">
    <location>
        <begin position="31"/>
        <end position="159"/>
    </location>
</feature>
<feature type="compositionally biased region" description="Polar residues" evidence="1">
    <location>
        <begin position="57"/>
        <end position="72"/>
    </location>
</feature>
<dbReference type="OrthoDB" id="7408224at2"/>
<comment type="caution">
    <text evidence="3">The sequence shown here is derived from an EMBL/GenBank/DDBJ whole genome shotgun (WGS) entry which is preliminary data.</text>
</comment>
<evidence type="ECO:0000256" key="2">
    <source>
        <dbReference type="SAM" id="SignalP"/>
    </source>
</evidence>
<sequence length="369" mass="39288">MRTILAGAATLAFAATIGVLPITAFANPGGGHGNGNGKSADNGPAMKQGNAAKNDKSAQNPQREPQKGNSANGPAMKATQAAAVNGNRNGNGTNAKSAPDKRTASGAMKPGKPDKAQHAAGNSPDRGNSGKAVPVNKAGGNNGARGLADRSDLRGGDASHPVRRVTRIAHINRTINRGLIDGCPPGLAKKGTGCTPPGQLNKRPDTWHAFYDRPSWWGYDRLSGNDYRYDNGYLYRISGDSILGYIPLLGGALSIGNQWPSYYRQTEVPGYYADYYNLGQPDAYRYADNVLYRVDPGTQAITSIAALLTGDEFNVGQPIPAGYGVYNVPYAYQARYYDSPDAHYRYANGYVYQVDPKTRLITAAIELLS</sequence>
<feature type="compositionally biased region" description="Low complexity" evidence="1">
    <location>
        <begin position="81"/>
        <end position="95"/>
    </location>
</feature>
<evidence type="ECO:0000313" key="4">
    <source>
        <dbReference type="Proteomes" id="UP000284322"/>
    </source>
</evidence>
<organism evidence="3 4">
    <name type="scientific">Tsuneonella suprasediminis</name>
    <dbReference type="NCBI Taxonomy" id="2306996"/>
    <lineage>
        <taxon>Bacteria</taxon>
        <taxon>Pseudomonadati</taxon>
        <taxon>Pseudomonadota</taxon>
        <taxon>Alphaproteobacteria</taxon>
        <taxon>Sphingomonadales</taxon>
        <taxon>Erythrobacteraceae</taxon>
        <taxon>Tsuneonella</taxon>
    </lineage>
</organism>
<name>A0A419R360_9SPHN</name>